<feature type="domain" description="Crinkler effector protein N-terminal" evidence="4">
    <location>
        <begin position="7"/>
        <end position="117"/>
    </location>
</feature>
<dbReference type="Pfam" id="PF20147">
    <property type="entry name" value="Crinkler"/>
    <property type="match status" value="1"/>
</dbReference>
<evidence type="ECO:0000259" key="4">
    <source>
        <dbReference type="Pfam" id="PF20147"/>
    </source>
</evidence>
<name>A0A6A3NSH5_9STRA</name>
<dbReference type="OrthoDB" id="89196at2759"/>
<dbReference type="EMBL" id="QXFV01000089">
    <property type="protein sequence ID" value="KAE9050222.1"/>
    <property type="molecule type" value="Genomic_DNA"/>
</dbReference>
<reference evidence="7 8" key="1">
    <citation type="submission" date="2018-09" db="EMBL/GenBank/DDBJ databases">
        <title>Genomic investigation of the strawberry pathogen Phytophthora fragariae indicates pathogenicity is determined by transcriptional variation in three key races.</title>
        <authorList>
            <person name="Adams T.M."/>
            <person name="Armitage A.D."/>
            <person name="Sobczyk M.K."/>
            <person name="Bates H.J."/>
            <person name="Dunwell J.M."/>
            <person name="Nellist C.F."/>
            <person name="Harrison R.J."/>
        </authorList>
    </citation>
    <scope>NUCLEOTIDE SEQUENCE [LARGE SCALE GENOMIC DNA]</scope>
    <source>
        <strain evidence="6 7">SCRP249</strain>
        <strain evidence="5 8">SCRP324</strain>
    </source>
</reference>
<proteinExistence type="predicted"/>
<dbReference type="Proteomes" id="UP000429607">
    <property type="component" value="Unassembled WGS sequence"/>
</dbReference>
<accession>A0A6A3NSH5</accession>
<gene>
    <name evidence="6" type="ORF">PR001_g2589</name>
    <name evidence="5" type="ORF">PR002_g2788</name>
</gene>
<comment type="caution">
    <text evidence="5">The sequence shown here is derived from an EMBL/GenBank/DDBJ whole genome shotgun (WGS) entry which is preliminary data.</text>
</comment>
<keyword evidence="3" id="KW-0964">Secreted</keyword>
<sequence length="344" mass="39868">MAEEKEVKLRCGVYGEGTVFPVKIARDAEVSALQKKIFYEMRYNYQGKFDSSMLTLYLARKKGETTWMKHDNNTESFLQGDIDTDYVKMLSSWGLDDDKYLGPDFTTGDGDIHVLVELPEAAVRAGVLAWPRKRKFSEEKLVKLEGLWDYSKMNITVLPNATELKAMLQRPLPFRLALDNDKTAEKICDKNGDLLQCKDLTLMIEYYLLECKWPVESMAFESTWQAFYDDLFRIPSRICFAKGIYLNFCRNFVDGTGRPDLILHYYGLVLLRGEERSSSTVIDVSCKELTKKMRKWNPMFYGDLPYILGYATSGPRLKIVTIDRHLHAEKVVEFYHIIAQKDQR</sequence>
<evidence type="ECO:0000313" key="6">
    <source>
        <dbReference type="EMBL" id="KAE9050222.1"/>
    </source>
</evidence>
<comment type="subcellular location">
    <subcellularLocation>
        <location evidence="1">Host cell</location>
    </subcellularLocation>
    <subcellularLocation>
        <location evidence="2">Secreted</location>
    </subcellularLocation>
</comment>
<protein>
    <recommendedName>
        <fullName evidence="4">Crinkler effector protein N-terminal domain-containing protein</fullName>
    </recommendedName>
</protein>
<evidence type="ECO:0000313" key="5">
    <source>
        <dbReference type="EMBL" id="KAE9044474.1"/>
    </source>
</evidence>
<organism evidence="5 8">
    <name type="scientific">Phytophthora rubi</name>
    <dbReference type="NCBI Taxonomy" id="129364"/>
    <lineage>
        <taxon>Eukaryota</taxon>
        <taxon>Sar</taxon>
        <taxon>Stramenopiles</taxon>
        <taxon>Oomycota</taxon>
        <taxon>Peronosporomycetes</taxon>
        <taxon>Peronosporales</taxon>
        <taxon>Peronosporaceae</taxon>
        <taxon>Phytophthora</taxon>
    </lineage>
</organism>
<evidence type="ECO:0000256" key="3">
    <source>
        <dbReference type="ARBA" id="ARBA00022525"/>
    </source>
</evidence>
<evidence type="ECO:0000313" key="7">
    <source>
        <dbReference type="Proteomes" id="UP000429607"/>
    </source>
</evidence>
<evidence type="ECO:0000256" key="2">
    <source>
        <dbReference type="ARBA" id="ARBA00004613"/>
    </source>
</evidence>
<evidence type="ECO:0000313" key="8">
    <source>
        <dbReference type="Proteomes" id="UP000435112"/>
    </source>
</evidence>
<dbReference type="InterPro" id="IPR045379">
    <property type="entry name" value="Crinkler_N"/>
</dbReference>
<dbReference type="GO" id="GO:0005576">
    <property type="term" value="C:extracellular region"/>
    <property type="evidence" value="ECO:0007669"/>
    <property type="project" value="UniProtKB-SubCell"/>
</dbReference>
<dbReference type="EMBL" id="QXFU01000097">
    <property type="protein sequence ID" value="KAE9044474.1"/>
    <property type="molecule type" value="Genomic_DNA"/>
</dbReference>
<dbReference type="GO" id="GO:0043657">
    <property type="term" value="C:host cell"/>
    <property type="evidence" value="ECO:0007669"/>
    <property type="project" value="UniProtKB-SubCell"/>
</dbReference>
<dbReference type="AlphaFoldDB" id="A0A6A3NSH5"/>
<evidence type="ECO:0000256" key="1">
    <source>
        <dbReference type="ARBA" id="ARBA00004340"/>
    </source>
</evidence>
<dbReference type="Proteomes" id="UP000435112">
    <property type="component" value="Unassembled WGS sequence"/>
</dbReference>